<dbReference type="NCBIfam" id="NF037959">
    <property type="entry name" value="MFS_SpdSyn"/>
    <property type="match status" value="1"/>
</dbReference>
<comment type="caution">
    <text evidence="3">The sequence shown here is derived from an EMBL/GenBank/DDBJ whole genome shotgun (WGS) entry which is preliminary data.</text>
</comment>
<sequence length="274" mass="29965">MARPVLFGTAELVRDQEHRQAWTITVNGILQSYVDLTEPANLAMPYTDWIGQVVDRHWDTGEPIRAVHLGGGGYSIPRYITAMRPGSDQTVYELDGQLVDLIREQLGLTTTPGMRIHVQDARAGIDETPDATVDLVVQDVFRAGEIATELATVEFVGRIARTLRPGGLYTTNLWDGGDLDFALRAVAAISEVFPHTLVLAETDVLTRQRPGNLVVAASTRELPVAVLELWAATDPDPVHCLPLAHLTAMCGHAPPLTENSPLTSTTPSIHRRRD</sequence>
<evidence type="ECO:0000256" key="1">
    <source>
        <dbReference type="ARBA" id="ARBA00023115"/>
    </source>
</evidence>
<dbReference type="EMBL" id="JACHJQ010000004">
    <property type="protein sequence ID" value="MBB4907454.1"/>
    <property type="molecule type" value="Genomic_DNA"/>
</dbReference>
<keyword evidence="1" id="KW-0620">Polyamine biosynthesis</keyword>
<gene>
    <name evidence="3" type="ORF">FHR82_003696</name>
</gene>
<evidence type="ECO:0000313" key="3">
    <source>
        <dbReference type="EMBL" id="MBB4907454.1"/>
    </source>
</evidence>
<dbReference type="Proteomes" id="UP000520767">
    <property type="component" value="Unassembled WGS sequence"/>
</dbReference>
<dbReference type="PANTHER" id="PTHR43317">
    <property type="entry name" value="THERMOSPERMINE SYNTHASE ACAULIS5"/>
    <property type="match status" value="1"/>
</dbReference>
<name>A0A7W7VET3_9PSEU</name>
<organism evidence="3 4">
    <name type="scientific">Actinophytocola algeriensis</name>
    <dbReference type="NCBI Taxonomy" id="1768010"/>
    <lineage>
        <taxon>Bacteria</taxon>
        <taxon>Bacillati</taxon>
        <taxon>Actinomycetota</taxon>
        <taxon>Actinomycetes</taxon>
        <taxon>Pseudonocardiales</taxon>
        <taxon>Pseudonocardiaceae</taxon>
    </lineage>
</organism>
<keyword evidence="4" id="KW-1185">Reference proteome</keyword>
<dbReference type="InterPro" id="IPR029063">
    <property type="entry name" value="SAM-dependent_MTases_sf"/>
</dbReference>
<reference evidence="3 4" key="1">
    <citation type="submission" date="2020-08" db="EMBL/GenBank/DDBJ databases">
        <title>Genomic Encyclopedia of Type Strains, Phase III (KMG-III): the genomes of soil and plant-associated and newly described type strains.</title>
        <authorList>
            <person name="Whitman W."/>
        </authorList>
    </citation>
    <scope>NUCLEOTIDE SEQUENCE [LARGE SCALE GENOMIC DNA]</scope>
    <source>
        <strain evidence="3 4">CECT 8960</strain>
    </source>
</reference>
<dbReference type="AlphaFoldDB" id="A0A7W7VET3"/>
<feature type="region of interest" description="Disordered" evidence="2">
    <location>
        <begin position="254"/>
        <end position="274"/>
    </location>
</feature>
<evidence type="ECO:0008006" key="5">
    <source>
        <dbReference type="Google" id="ProtNLM"/>
    </source>
</evidence>
<accession>A0A7W7VET3</accession>
<proteinExistence type="predicted"/>
<protein>
    <recommendedName>
        <fullName evidence="5">Spermidine synthase</fullName>
    </recommendedName>
</protein>
<evidence type="ECO:0000313" key="4">
    <source>
        <dbReference type="Proteomes" id="UP000520767"/>
    </source>
</evidence>
<dbReference type="PANTHER" id="PTHR43317:SF1">
    <property type="entry name" value="THERMOSPERMINE SYNTHASE ACAULIS5"/>
    <property type="match status" value="1"/>
</dbReference>
<evidence type="ECO:0000256" key="2">
    <source>
        <dbReference type="SAM" id="MobiDB-lite"/>
    </source>
</evidence>
<dbReference type="GO" id="GO:0006596">
    <property type="term" value="P:polyamine biosynthetic process"/>
    <property type="evidence" value="ECO:0007669"/>
    <property type="project" value="UniProtKB-KW"/>
</dbReference>
<feature type="compositionally biased region" description="Polar residues" evidence="2">
    <location>
        <begin position="257"/>
        <end position="268"/>
    </location>
</feature>
<dbReference type="RefSeq" id="WP_184811648.1">
    <property type="nucleotide sequence ID" value="NZ_JACHJQ010000004.1"/>
</dbReference>
<dbReference type="Gene3D" id="3.40.50.150">
    <property type="entry name" value="Vaccinia Virus protein VP39"/>
    <property type="match status" value="1"/>
</dbReference>
<dbReference type="SUPFAM" id="SSF53335">
    <property type="entry name" value="S-adenosyl-L-methionine-dependent methyltransferases"/>
    <property type="match status" value="1"/>
</dbReference>